<organism evidence="11 12">
    <name type="scientific">Nibricoccus aquaticus</name>
    <dbReference type="NCBI Taxonomy" id="2576891"/>
    <lineage>
        <taxon>Bacteria</taxon>
        <taxon>Pseudomonadati</taxon>
        <taxon>Verrucomicrobiota</taxon>
        <taxon>Opitutia</taxon>
        <taxon>Opitutales</taxon>
        <taxon>Opitutaceae</taxon>
        <taxon>Nibricoccus</taxon>
    </lineage>
</organism>
<comment type="subcellular location">
    <subcellularLocation>
        <location evidence="1">Cell inner membrane</location>
        <topology evidence="1">Multi-pass membrane protein</topology>
    </subcellularLocation>
</comment>
<proteinExistence type="inferred from homology"/>
<feature type="domain" description="Tripartite ATP-independent periplasmic transporters DctQ component" evidence="10">
    <location>
        <begin position="27"/>
        <end position="156"/>
    </location>
</feature>
<dbReference type="InterPro" id="IPR007387">
    <property type="entry name" value="TRAP_DctQ"/>
</dbReference>
<dbReference type="RefSeq" id="WP_096056307.1">
    <property type="nucleotide sequence ID" value="NZ_CP023344.1"/>
</dbReference>
<keyword evidence="2" id="KW-0813">Transport</keyword>
<accession>A0A290QEI7</accession>
<dbReference type="GO" id="GO:0015740">
    <property type="term" value="P:C4-dicarboxylate transport"/>
    <property type="evidence" value="ECO:0007669"/>
    <property type="project" value="TreeGrafter"/>
</dbReference>
<dbReference type="AlphaFoldDB" id="A0A290QEI7"/>
<dbReference type="EMBL" id="CP023344">
    <property type="protein sequence ID" value="ATC64676.1"/>
    <property type="molecule type" value="Genomic_DNA"/>
</dbReference>
<evidence type="ECO:0000256" key="3">
    <source>
        <dbReference type="ARBA" id="ARBA00022475"/>
    </source>
</evidence>
<evidence type="ECO:0000256" key="4">
    <source>
        <dbReference type="ARBA" id="ARBA00022519"/>
    </source>
</evidence>
<reference evidence="11 12" key="1">
    <citation type="submission" date="2017-09" db="EMBL/GenBank/DDBJ databases">
        <title>Complete genome sequence of Verrucomicrobial strain HZ-65, isolated from freshwater.</title>
        <authorList>
            <person name="Choi A."/>
        </authorList>
    </citation>
    <scope>NUCLEOTIDE SEQUENCE [LARGE SCALE GENOMIC DNA]</scope>
    <source>
        <strain evidence="11 12">HZ-65</strain>
    </source>
</reference>
<feature type="transmembrane region" description="Helical" evidence="9">
    <location>
        <begin position="132"/>
        <end position="151"/>
    </location>
</feature>
<dbReference type="Proteomes" id="UP000217265">
    <property type="component" value="Chromosome"/>
</dbReference>
<feature type="transmembrane region" description="Helical" evidence="9">
    <location>
        <begin position="17"/>
        <end position="39"/>
    </location>
</feature>
<evidence type="ECO:0000256" key="5">
    <source>
        <dbReference type="ARBA" id="ARBA00022692"/>
    </source>
</evidence>
<dbReference type="OrthoDB" id="9815614at2"/>
<keyword evidence="12" id="KW-1185">Reference proteome</keyword>
<evidence type="ECO:0000256" key="6">
    <source>
        <dbReference type="ARBA" id="ARBA00022989"/>
    </source>
</evidence>
<evidence type="ECO:0000313" key="11">
    <source>
        <dbReference type="EMBL" id="ATC64676.1"/>
    </source>
</evidence>
<keyword evidence="5 9" id="KW-0812">Transmembrane</keyword>
<dbReference type="KEGG" id="vbh:CMV30_12310"/>
<evidence type="ECO:0000256" key="8">
    <source>
        <dbReference type="ARBA" id="ARBA00038436"/>
    </source>
</evidence>
<dbReference type="InterPro" id="IPR055348">
    <property type="entry name" value="DctQ"/>
</dbReference>
<protein>
    <submittedName>
        <fullName evidence="11">Transporter</fullName>
    </submittedName>
</protein>
<dbReference type="Pfam" id="PF04290">
    <property type="entry name" value="DctQ"/>
    <property type="match status" value="1"/>
</dbReference>
<feature type="transmembrane region" description="Helical" evidence="9">
    <location>
        <begin position="51"/>
        <end position="71"/>
    </location>
</feature>
<feature type="transmembrane region" description="Helical" evidence="9">
    <location>
        <begin position="91"/>
        <end position="111"/>
    </location>
</feature>
<keyword evidence="4" id="KW-0997">Cell inner membrane</keyword>
<keyword evidence="3" id="KW-1003">Cell membrane</keyword>
<dbReference type="PANTHER" id="PTHR35011">
    <property type="entry name" value="2,3-DIKETO-L-GULONATE TRAP TRANSPORTER SMALL PERMEASE PROTEIN YIAM"/>
    <property type="match status" value="1"/>
</dbReference>
<keyword evidence="6 9" id="KW-1133">Transmembrane helix</keyword>
<comment type="similarity">
    <text evidence="8">Belongs to the TRAP transporter small permease family.</text>
</comment>
<dbReference type="GO" id="GO:0005886">
    <property type="term" value="C:plasma membrane"/>
    <property type="evidence" value="ECO:0007669"/>
    <property type="project" value="UniProtKB-SubCell"/>
</dbReference>
<dbReference type="PANTHER" id="PTHR35011:SF2">
    <property type="entry name" value="2,3-DIKETO-L-GULONATE TRAP TRANSPORTER SMALL PERMEASE PROTEIN YIAM"/>
    <property type="match status" value="1"/>
</dbReference>
<name>A0A290QEI7_9BACT</name>
<evidence type="ECO:0000256" key="9">
    <source>
        <dbReference type="SAM" id="Phobius"/>
    </source>
</evidence>
<evidence type="ECO:0000259" key="10">
    <source>
        <dbReference type="Pfam" id="PF04290"/>
    </source>
</evidence>
<keyword evidence="7 9" id="KW-0472">Membrane</keyword>
<evidence type="ECO:0000256" key="2">
    <source>
        <dbReference type="ARBA" id="ARBA00022448"/>
    </source>
</evidence>
<evidence type="ECO:0000256" key="1">
    <source>
        <dbReference type="ARBA" id="ARBA00004429"/>
    </source>
</evidence>
<dbReference type="GO" id="GO:0022857">
    <property type="term" value="F:transmembrane transporter activity"/>
    <property type="evidence" value="ECO:0007669"/>
    <property type="project" value="TreeGrafter"/>
</dbReference>
<gene>
    <name evidence="11" type="ORF">CMV30_12310</name>
</gene>
<evidence type="ECO:0000256" key="7">
    <source>
        <dbReference type="ARBA" id="ARBA00023136"/>
    </source>
</evidence>
<sequence>MNAFSALWQKVVRALEWFTIALFAILVLDVIWGVVSRYVPGIRPSDWTEELAVYLLVWVSLLGGALTYRGYGHLGVDYFVGKLDPSAQRVVAVVVEIAALIFAGFALFYGGSRLVAETLATNQLTPVLQWRIGYLYSAVPISGFFICAFAIEHLIKPNPIAATSSPKEG</sequence>
<evidence type="ECO:0000313" key="12">
    <source>
        <dbReference type="Proteomes" id="UP000217265"/>
    </source>
</evidence>